<sequence length="227" mass="25310">MCSPTTTATSSFYDPWAAKQTQHSPDETAALLDLLAVDNLIDSKAPLATEHNLLNDLLAVDLEFSRADNRIHNNVITAPELKEQRDVFLDLLAVDQEVDHARRVTATSSLDQHFSSTTDLCDPYVPRAHAIVHPFTGVYAADNDGVGKASDEQQLRDNAILVHLLFVDESVDNSKRWNKFVESDSYAILEDLYEVDREVSGAKRRETLVEDLQALWDVDCLMNGAGR</sequence>
<reference evidence="1" key="1">
    <citation type="submission" date="2023-06" db="EMBL/GenBank/DDBJ databases">
        <title>Survivors Of The Sea: Transcriptome response of Skeletonema marinoi to long-term dormancy.</title>
        <authorList>
            <person name="Pinder M.I.M."/>
            <person name="Kourtchenko O."/>
            <person name="Robertson E.K."/>
            <person name="Larsson T."/>
            <person name="Maumus F."/>
            <person name="Osuna-Cruz C.M."/>
            <person name="Vancaester E."/>
            <person name="Stenow R."/>
            <person name="Vandepoele K."/>
            <person name="Ploug H."/>
            <person name="Bruchert V."/>
            <person name="Godhe A."/>
            <person name="Topel M."/>
        </authorList>
    </citation>
    <scope>NUCLEOTIDE SEQUENCE</scope>
    <source>
        <strain evidence="1">R05AC</strain>
    </source>
</reference>
<accession>A0AAD8Y1D8</accession>
<dbReference type="AlphaFoldDB" id="A0AAD8Y1D8"/>
<gene>
    <name evidence="1" type="ORF">QTG54_012109</name>
</gene>
<comment type="caution">
    <text evidence="1">The sequence shown here is derived from an EMBL/GenBank/DDBJ whole genome shotgun (WGS) entry which is preliminary data.</text>
</comment>
<protein>
    <submittedName>
        <fullName evidence="1">Uncharacterized protein</fullName>
    </submittedName>
</protein>
<dbReference type="Proteomes" id="UP001224775">
    <property type="component" value="Unassembled WGS sequence"/>
</dbReference>
<evidence type="ECO:0000313" key="2">
    <source>
        <dbReference type="Proteomes" id="UP001224775"/>
    </source>
</evidence>
<evidence type="ECO:0000313" key="1">
    <source>
        <dbReference type="EMBL" id="KAK1737242.1"/>
    </source>
</evidence>
<organism evidence="1 2">
    <name type="scientific">Skeletonema marinoi</name>
    <dbReference type="NCBI Taxonomy" id="267567"/>
    <lineage>
        <taxon>Eukaryota</taxon>
        <taxon>Sar</taxon>
        <taxon>Stramenopiles</taxon>
        <taxon>Ochrophyta</taxon>
        <taxon>Bacillariophyta</taxon>
        <taxon>Coscinodiscophyceae</taxon>
        <taxon>Thalassiosirophycidae</taxon>
        <taxon>Thalassiosirales</taxon>
        <taxon>Skeletonemataceae</taxon>
        <taxon>Skeletonema</taxon>
        <taxon>Skeletonema marinoi-dohrnii complex</taxon>
    </lineage>
</organism>
<dbReference type="EMBL" id="JATAAI010000026">
    <property type="protein sequence ID" value="KAK1737242.1"/>
    <property type="molecule type" value="Genomic_DNA"/>
</dbReference>
<keyword evidence="2" id="KW-1185">Reference proteome</keyword>
<proteinExistence type="predicted"/>
<name>A0AAD8Y1D8_9STRA</name>